<gene>
    <name evidence="4" type="ORF">GCM10009839_32900</name>
</gene>
<dbReference type="Proteomes" id="UP001500751">
    <property type="component" value="Unassembled WGS sequence"/>
</dbReference>
<dbReference type="InterPro" id="IPR025326">
    <property type="entry name" value="DUF4232"/>
</dbReference>
<feature type="compositionally biased region" description="Polar residues" evidence="1">
    <location>
        <begin position="92"/>
        <end position="108"/>
    </location>
</feature>
<dbReference type="Pfam" id="PF14016">
    <property type="entry name" value="DUF4232"/>
    <property type="match status" value="1"/>
</dbReference>
<feature type="domain" description="DUF4232" evidence="3">
    <location>
        <begin position="130"/>
        <end position="262"/>
    </location>
</feature>
<comment type="caution">
    <text evidence="4">The sequence shown here is derived from an EMBL/GenBank/DDBJ whole genome shotgun (WGS) entry which is preliminary data.</text>
</comment>
<keyword evidence="5" id="KW-1185">Reference proteome</keyword>
<evidence type="ECO:0000313" key="5">
    <source>
        <dbReference type="Proteomes" id="UP001500751"/>
    </source>
</evidence>
<evidence type="ECO:0000256" key="2">
    <source>
        <dbReference type="SAM" id="Phobius"/>
    </source>
</evidence>
<sequence length="273" mass="28244">MDEDFTTAIQRGARELADQTDLTPVRLIRAQGDQRRRRHAVAGVGLALIAATAIGTGLLRFSGPGQHSPVPPTMTPTTSQSASRPSSPTSPENSQSPDAEHTTTTPTPDASKPPASEHTSATDPKSLADCKMTQLKITLGQGGAGLGHSDLPLLFLNTGSTACRLHGYPEVKALDSHQHVMAQARQTPNGYMGGLVANSTPLPTVDLSPGQSASALVEASNFNIPDGSACAAYSSLQITAPNETRSINLSVTGGGCSDLQVHPIVPGNTGQSR</sequence>
<evidence type="ECO:0000313" key="4">
    <source>
        <dbReference type="EMBL" id="GAA2030575.1"/>
    </source>
</evidence>
<evidence type="ECO:0000259" key="3">
    <source>
        <dbReference type="Pfam" id="PF14016"/>
    </source>
</evidence>
<proteinExistence type="predicted"/>
<keyword evidence="2" id="KW-0812">Transmembrane</keyword>
<evidence type="ECO:0000256" key="1">
    <source>
        <dbReference type="SAM" id="MobiDB-lite"/>
    </source>
</evidence>
<feature type="region of interest" description="Disordered" evidence="1">
    <location>
        <begin position="62"/>
        <end position="127"/>
    </location>
</feature>
<dbReference type="RefSeq" id="WP_344666473.1">
    <property type="nucleotide sequence ID" value="NZ_BAAAQN010000016.1"/>
</dbReference>
<organism evidence="4 5">
    <name type="scientific">Catenulispora yoronensis</name>
    <dbReference type="NCBI Taxonomy" id="450799"/>
    <lineage>
        <taxon>Bacteria</taxon>
        <taxon>Bacillati</taxon>
        <taxon>Actinomycetota</taxon>
        <taxon>Actinomycetes</taxon>
        <taxon>Catenulisporales</taxon>
        <taxon>Catenulisporaceae</taxon>
        <taxon>Catenulispora</taxon>
    </lineage>
</organism>
<feature type="transmembrane region" description="Helical" evidence="2">
    <location>
        <begin position="39"/>
        <end position="59"/>
    </location>
</feature>
<name>A0ABN2U6L7_9ACTN</name>
<accession>A0ABN2U6L7</accession>
<reference evidence="4 5" key="1">
    <citation type="journal article" date="2019" name="Int. J. Syst. Evol. Microbiol.">
        <title>The Global Catalogue of Microorganisms (GCM) 10K type strain sequencing project: providing services to taxonomists for standard genome sequencing and annotation.</title>
        <authorList>
            <consortium name="The Broad Institute Genomics Platform"/>
            <consortium name="The Broad Institute Genome Sequencing Center for Infectious Disease"/>
            <person name="Wu L."/>
            <person name="Ma J."/>
        </authorList>
    </citation>
    <scope>NUCLEOTIDE SEQUENCE [LARGE SCALE GENOMIC DNA]</scope>
    <source>
        <strain evidence="4 5">JCM 16014</strain>
    </source>
</reference>
<keyword evidence="2" id="KW-0472">Membrane</keyword>
<feature type="compositionally biased region" description="Low complexity" evidence="1">
    <location>
        <begin position="75"/>
        <end position="91"/>
    </location>
</feature>
<dbReference type="EMBL" id="BAAAQN010000016">
    <property type="protein sequence ID" value="GAA2030575.1"/>
    <property type="molecule type" value="Genomic_DNA"/>
</dbReference>
<keyword evidence="2" id="KW-1133">Transmembrane helix</keyword>
<protein>
    <recommendedName>
        <fullName evidence="3">DUF4232 domain-containing protein</fullName>
    </recommendedName>
</protein>